<keyword evidence="9" id="KW-1185">Reference proteome</keyword>
<dbReference type="Gene3D" id="3.40.50.1010">
    <property type="entry name" value="5'-nuclease"/>
    <property type="match status" value="2"/>
</dbReference>
<name>A0A099UG16_9HELI</name>
<evidence type="ECO:0000259" key="6">
    <source>
        <dbReference type="Pfam" id="PF13638"/>
    </source>
</evidence>
<gene>
    <name evidence="7" type="ORF">BN2458_PEG1067</name>
    <name evidence="8" type="ORF">LS75_008325</name>
</gene>
<feature type="domain" description="PIN" evidence="6">
    <location>
        <begin position="6"/>
        <end position="195"/>
    </location>
</feature>
<dbReference type="InterPro" id="IPR027417">
    <property type="entry name" value="P-loop_NTPase"/>
</dbReference>
<dbReference type="RefSeq" id="WP_034327954.1">
    <property type="nucleotide sequence ID" value="NZ_CAJTQN010000007.1"/>
</dbReference>
<dbReference type="EMBL" id="JRPF02000012">
    <property type="protein sequence ID" value="TLD77970.1"/>
    <property type="molecule type" value="Genomic_DNA"/>
</dbReference>
<dbReference type="OrthoDB" id="9766527at2"/>
<reference evidence="8 9" key="1">
    <citation type="journal article" date="2014" name="Genome Announc.">
        <title>Draft genome sequences of eight enterohepatic helicobacter species isolated from both laboratory and wild rodents.</title>
        <authorList>
            <person name="Sheh A."/>
            <person name="Shen Z."/>
            <person name="Fox J.G."/>
        </authorList>
    </citation>
    <scope>NUCLEOTIDE SEQUENCE [LARGE SCALE GENOMIC DNA]</scope>
    <source>
        <strain evidence="8 9">MIT 98-6810</strain>
    </source>
</reference>
<evidence type="ECO:0000256" key="4">
    <source>
        <dbReference type="ARBA" id="ARBA00046345"/>
    </source>
</evidence>
<feature type="domain" description="PhoH-like protein" evidence="5">
    <location>
        <begin position="283"/>
        <end position="507"/>
    </location>
</feature>
<evidence type="ECO:0000256" key="1">
    <source>
        <dbReference type="ARBA" id="ARBA00010393"/>
    </source>
</evidence>
<keyword evidence="2" id="KW-0547">Nucleotide-binding</keyword>
<dbReference type="STRING" id="76936.BN2458_PEG1067"/>
<reference evidence="7" key="3">
    <citation type="submission" date="2015-11" db="EMBL/GenBank/DDBJ databases">
        <authorList>
            <person name="Zhang Y."/>
            <person name="Guo Z."/>
        </authorList>
    </citation>
    <scope>NUCLEOTIDE SEQUENCE</scope>
    <source>
        <strain evidence="7">1</strain>
    </source>
</reference>
<keyword evidence="3" id="KW-0067">ATP-binding</keyword>
<dbReference type="InterPro" id="IPR003714">
    <property type="entry name" value="PhoH"/>
</dbReference>
<evidence type="ECO:0000259" key="5">
    <source>
        <dbReference type="Pfam" id="PF02562"/>
    </source>
</evidence>
<dbReference type="Pfam" id="PF13638">
    <property type="entry name" value="PIN_4"/>
    <property type="match status" value="1"/>
</dbReference>
<accession>A0A099UG16</accession>
<dbReference type="GO" id="GO:0005524">
    <property type="term" value="F:ATP binding"/>
    <property type="evidence" value="ECO:0007669"/>
    <property type="project" value="UniProtKB-KW"/>
</dbReference>
<sequence length="512" mass="57981">MSGKSYLLDTSIILDDTQNIVYLWQDSQNALFIAEVVIEELDKKKDLQNETGFFAREFFRCINSDSDETSQEILNHSADITISQNPQSHLTHSYVAKSTATPHIRANNIGSANPNHNGVQGNTAQDYMQTIYFRLGDMSIPLTLIYRSTYKIKPQEHSYNDSKLIEIAKDYRLTLLTNDISLKVRAQTQGISAQSLFRDKVENPNDIDFWAYFEIHKDEPSTKLKELEDFMNLTQWSLIQVDELDNTDSALYKTGKKTFGLKVGQEFIELKLDEILKLHQPYIMPINLEQKMLYALLTYPQNNLTIATGSTGSGKTLIALQAGITLVKNGVVDGIVYMRNTITANDKEAELGYRKGDEGQKLGYFMYPLYGAINFTIDKLQEQSLAKRIEYRGEVNGVQKQDATEYFLQKHKIEVVDIAHARGISIGNKFVIFDEVQNASNATIKLIGTRIGEGSKIVFLGDWAQIDHPYLSKFRNGALSLLSKALKDDFIAGIQLRQTIRSDVASWFGENF</sequence>
<dbReference type="GO" id="GO:0005829">
    <property type="term" value="C:cytosol"/>
    <property type="evidence" value="ECO:0007669"/>
    <property type="project" value="TreeGrafter"/>
</dbReference>
<dbReference type="Proteomes" id="UP000064525">
    <property type="component" value="Chromosome I"/>
</dbReference>
<organism evidence="7 10">
    <name type="scientific">Helicobacter typhlonius</name>
    <dbReference type="NCBI Taxonomy" id="76936"/>
    <lineage>
        <taxon>Bacteria</taxon>
        <taxon>Pseudomonadati</taxon>
        <taxon>Campylobacterota</taxon>
        <taxon>Epsilonproteobacteria</taxon>
        <taxon>Campylobacterales</taxon>
        <taxon>Helicobacteraceae</taxon>
        <taxon>Helicobacter</taxon>
    </lineage>
</organism>
<dbReference type="InterPro" id="IPR029060">
    <property type="entry name" value="PIN-like_dom_sf"/>
</dbReference>
<evidence type="ECO:0000256" key="3">
    <source>
        <dbReference type="ARBA" id="ARBA00022840"/>
    </source>
</evidence>
<dbReference type="InterPro" id="IPR002716">
    <property type="entry name" value="PIN_dom"/>
</dbReference>
<dbReference type="SUPFAM" id="SSF52540">
    <property type="entry name" value="P-loop containing nucleoside triphosphate hydrolases"/>
    <property type="match status" value="1"/>
</dbReference>
<dbReference type="PANTHER" id="PTHR30473">
    <property type="entry name" value="PROTEIN PHOH"/>
    <property type="match status" value="1"/>
</dbReference>
<dbReference type="InterPro" id="IPR051451">
    <property type="entry name" value="PhoH2-like"/>
</dbReference>
<dbReference type="GeneID" id="78151286"/>
<dbReference type="Pfam" id="PF02562">
    <property type="entry name" value="PhoH"/>
    <property type="match status" value="1"/>
</dbReference>
<protein>
    <submittedName>
        <fullName evidence="7 8">Phosphate starvation-inducible protein PhoH</fullName>
    </submittedName>
</protein>
<dbReference type="KEGG" id="hty:BN2458_PEG1067"/>
<proteinExistence type="inferred from homology"/>
<evidence type="ECO:0000313" key="8">
    <source>
        <dbReference type="EMBL" id="TLD77970.1"/>
    </source>
</evidence>
<evidence type="ECO:0000313" key="7">
    <source>
        <dbReference type="EMBL" id="CUU39952.1"/>
    </source>
</evidence>
<evidence type="ECO:0000313" key="10">
    <source>
        <dbReference type="Proteomes" id="UP000064525"/>
    </source>
</evidence>
<dbReference type="Gene3D" id="3.40.50.300">
    <property type="entry name" value="P-loop containing nucleotide triphosphate hydrolases"/>
    <property type="match status" value="1"/>
</dbReference>
<evidence type="ECO:0000256" key="2">
    <source>
        <dbReference type="ARBA" id="ARBA00022741"/>
    </source>
</evidence>
<dbReference type="PANTHER" id="PTHR30473:SF2">
    <property type="entry name" value="PIN DOMAIN-CONTAINING PROTEIN"/>
    <property type="match status" value="1"/>
</dbReference>
<comment type="similarity">
    <text evidence="4">In the N-terminal section; belongs to the PINc/VapC protein family.</text>
</comment>
<dbReference type="EMBL" id="LN907858">
    <property type="protein sequence ID" value="CUU39952.1"/>
    <property type="molecule type" value="Genomic_DNA"/>
</dbReference>
<reference evidence="10" key="2">
    <citation type="submission" date="2015-11" db="EMBL/GenBank/DDBJ databases">
        <authorList>
            <person name="Anvar S.Y."/>
        </authorList>
    </citation>
    <scope>NUCLEOTIDE SEQUENCE [LARGE SCALE GENOMIC DNA]</scope>
</reference>
<comment type="similarity">
    <text evidence="1">Belongs to the PhoH family.</text>
</comment>
<dbReference type="Proteomes" id="UP000029925">
    <property type="component" value="Unassembled WGS sequence"/>
</dbReference>
<dbReference type="AlphaFoldDB" id="A0A099UG16"/>
<evidence type="ECO:0000313" key="9">
    <source>
        <dbReference type="Proteomes" id="UP000029925"/>
    </source>
</evidence>
<dbReference type="SUPFAM" id="SSF88723">
    <property type="entry name" value="PIN domain-like"/>
    <property type="match status" value="1"/>
</dbReference>
<dbReference type="PATRIC" id="fig|76936.10.peg.1042"/>